<keyword evidence="1" id="KW-1185">Reference proteome</keyword>
<dbReference type="SUPFAM" id="SSF55797">
    <property type="entry name" value="PR-1-like"/>
    <property type="match status" value="1"/>
</dbReference>
<accession>A0A0N5CAZ5</accession>
<dbReference type="AlphaFoldDB" id="A0A0N5CAZ5"/>
<protein>
    <submittedName>
        <fullName evidence="2">SCP domain-containing protein</fullName>
    </submittedName>
</protein>
<evidence type="ECO:0000313" key="1">
    <source>
        <dbReference type="Proteomes" id="UP000046392"/>
    </source>
</evidence>
<dbReference type="InterPro" id="IPR035940">
    <property type="entry name" value="CAP_sf"/>
</dbReference>
<sequence>MTLSIEFQKFAMRYIKNDITLRLPELTRDELMYFCSPHEKYYSIKYWSENKDLLTNKNIEMGFLDLFFSKFIWKPSTHIGCSVYGGTNGIFTYCRITPRGNVPEGYDENVFYQAD</sequence>
<name>A0A0N5CAZ5_STREA</name>
<dbReference type="WBParaSite" id="SPAL_0001506100.1">
    <property type="protein sequence ID" value="SPAL_0001506100.1"/>
    <property type="gene ID" value="SPAL_0001506100"/>
</dbReference>
<reference evidence="2" key="1">
    <citation type="submission" date="2017-02" db="UniProtKB">
        <authorList>
            <consortium name="WormBaseParasite"/>
        </authorList>
    </citation>
    <scope>IDENTIFICATION</scope>
</reference>
<dbReference type="Proteomes" id="UP000046392">
    <property type="component" value="Unplaced"/>
</dbReference>
<evidence type="ECO:0000313" key="2">
    <source>
        <dbReference type="WBParaSite" id="SPAL_0001506100.1"/>
    </source>
</evidence>
<organism evidence="1 2">
    <name type="scientific">Strongyloides papillosus</name>
    <name type="common">Intestinal threadworm</name>
    <dbReference type="NCBI Taxonomy" id="174720"/>
    <lineage>
        <taxon>Eukaryota</taxon>
        <taxon>Metazoa</taxon>
        <taxon>Ecdysozoa</taxon>
        <taxon>Nematoda</taxon>
        <taxon>Chromadorea</taxon>
        <taxon>Rhabditida</taxon>
        <taxon>Tylenchina</taxon>
        <taxon>Panagrolaimomorpha</taxon>
        <taxon>Strongyloidoidea</taxon>
        <taxon>Strongyloididae</taxon>
        <taxon>Strongyloides</taxon>
    </lineage>
</organism>
<dbReference type="Gene3D" id="3.40.33.10">
    <property type="entry name" value="CAP"/>
    <property type="match status" value="1"/>
</dbReference>
<proteinExistence type="predicted"/>